<accession>A0A0F9HAL8</accession>
<proteinExistence type="predicted"/>
<gene>
    <name evidence="1" type="ORF">LCGC14_1726560</name>
</gene>
<evidence type="ECO:0008006" key="2">
    <source>
        <dbReference type="Google" id="ProtNLM"/>
    </source>
</evidence>
<evidence type="ECO:0000313" key="1">
    <source>
        <dbReference type="EMBL" id="KKM08169.1"/>
    </source>
</evidence>
<dbReference type="AlphaFoldDB" id="A0A0F9HAL8"/>
<name>A0A0F9HAL8_9ZZZZ</name>
<reference evidence="1" key="1">
    <citation type="journal article" date="2015" name="Nature">
        <title>Complex archaea that bridge the gap between prokaryotes and eukaryotes.</title>
        <authorList>
            <person name="Spang A."/>
            <person name="Saw J.H."/>
            <person name="Jorgensen S.L."/>
            <person name="Zaremba-Niedzwiedzka K."/>
            <person name="Martijn J."/>
            <person name="Lind A.E."/>
            <person name="van Eijk R."/>
            <person name="Schleper C."/>
            <person name="Guy L."/>
            <person name="Ettema T.J."/>
        </authorList>
    </citation>
    <scope>NUCLEOTIDE SEQUENCE</scope>
</reference>
<sequence>MSNGNLITNTPINYIAPKQCEFTINGQNLAAMRRAKLRQLAKSLGVSPDDSKQAILKRIIAKLKVTGAPKELSDI</sequence>
<comment type="caution">
    <text evidence="1">The sequence shown here is derived from an EMBL/GenBank/DDBJ whole genome shotgun (WGS) entry which is preliminary data.</text>
</comment>
<protein>
    <recommendedName>
        <fullName evidence="2">SAP domain-containing protein</fullName>
    </recommendedName>
</protein>
<dbReference type="EMBL" id="LAZR01015609">
    <property type="protein sequence ID" value="KKM08169.1"/>
    <property type="molecule type" value="Genomic_DNA"/>
</dbReference>
<organism evidence="1">
    <name type="scientific">marine sediment metagenome</name>
    <dbReference type="NCBI Taxonomy" id="412755"/>
    <lineage>
        <taxon>unclassified sequences</taxon>
        <taxon>metagenomes</taxon>
        <taxon>ecological metagenomes</taxon>
    </lineage>
</organism>